<evidence type="ECO:0000313" key="2">
    <source>
        <dbReference type="EMBL" id="VFR44205.1"/>
    </source>
</evidence>
<gene>
    <name evidence="1" type="ORF">BER1_1089</name>
    <name evidence="2" type="ORF">BER2_1672</name>
</gene>
<sequence length="63" mass="6759">MAEILAKRLLLQAVHDLTQRSCPTVDSFAAVIDALERVMSAELGTTVHLRVMAKVADLPEGGV</sequence>
<evidence type="ECO:0000313" key="1">
    <source>
        <dbReference type="EMBL" id="VFR32367.1"/>
    </source>
</evidence>
<proteinExistence type="predicted"/>
<organism evidence="1">
    <name type="scientific">plant metagenome</name>
    <dbReference type="NCBI Taxonomy" id="1297885"/>
    <lineage>
        <taxon>unclassified sequences</taxon>
        <taxon>metagenomes</taxon>
        <taxon>organismal metagenomes</taxon>
    </lineage>
</organism>
<reference evidence="1" key="1">
    <citation type="submission" date="2019-03" db="EMBL/GenBank/DDBJ databases">
        <authorList>
            <person name="Danneels B."/>
        </authorList>
    </citation>
    <scope>NUCLEOTIDE SEQUENCE</scope>
</reference>
<dbReference type="AlphaFoldDB" id="A0A484Q631"/>
<accession>A0A484Q631</accession>
<name>A0A484Q631_9ZZZZ</name>
<dbReference type="EMBL" id="CAADIH010000018">
    <property type="protein sequence ID" value="VFR44205.1"/>
    <property type="molecule type" value="Genomic_DNA"/>
</dbReference>
<protein>
    <submittedName>
        <fullName evidence="1">Uncharacterized protein</fullName>
    </submittedName>
</protein>
<dbReference type="EMBL" id="CAADIE010000001">
    <property type="protein sequence ID" value="VFR32367.1"/>
    <property type="molecule type" value="Genomic_DNA"/>
</dbReference>